<accession>H9BX43</accession>
<feature type="region of interest" description="Phosphopantothenoylcysteine decarboxylase" evidence="3">
    <location>
        <begin position="1"/>
        <end position="198"/>
    </location>
</feature>
<dbReference type="GO" id="GO:0015937">
    <property type="term" value="P:coenzyme A biosynthetic process"/>
    <property type="evidence" value="ECO:0007669"/>
    <property type="project" value="UniProtKB-UniRule"/>
</dbReference>
<dbReference type="HAMAP" id="MF_02225">
    <property type="entry name" value="CoaBC"/>
    <property type="match status" value="1"/>
</dbReference>
<feature type="binding site" evidence="3">
    <location>
        <position position="347"/>
    </location>
    <ligand>
        <name>CTP</name>
        <dbReference type="ChEBI" id="CHEBI:37563"/>
    </ligand>
</feature>
<feature type="binding site" evidence="3">
    <location>
        <position position="343"/>
    </location>
    <ligand>
        <name>CTP</name>
        <dbReference type="ChEBI" id="CHEBI:37563"/>
    </ligand>
</feature>
<dbReference type="EC" id="4.1.1.36" evidence="3"/>
<comment type="function">
    <text evidence="3">Catalyzes two sequential steps in the biosynthesis of coenzyme A. In the first step cysteine is conjugated to 4'-phosphopantothenate to form 4-phosphopantothenoylcysteine. In the second step the latter compound is decarboxylated to form 4'-phosphopantotheine.</text>
</comment>
<evidence type="ECO:0000259" key="6">
    <source>
        <dbReference type="Pfam" id="PF04127"/>
    </source>
</evidence>
<comment type="catalytic activity">
    <reaction evidence="3 4">
        <text>(R)-4'-phosphopantothenate + L-cysteine + CTP = N-[(R)-4-phosphopantothenoyl]-L-cysteine + CMP + diphosphate + H(+)</text>
        <dbReference type="Rhea" id="RHEA:19397"/>
        <dbReference type="ChEBI" id="CHEBI:10986"/>
        <dbReference type="ChEBI" id="CHEBI:15378"/>
        <dbReference type="ChEBI" id="CHEBI:33019"/>
        <dbReference type="ChEBI" id="CHEBI:35235"/>
        <dbReference type="ChEBI" id="CHEBI:37563"/>
        <dbReference type="ChEBI" id="CHEBI:59458"/>
        <dbReference type="ChEBI" id="CHEBI:60377"/>
        <dbReference type="EC" id="6.3.2.5"/>
    </reaction>
</comment>
<name>H9BX43_9BACT</name>
<comment type="pathway">
    <text evidence="3 4">Cofactor biosynthesis; coenzyme A biosynthesis; CoA from (R)-pantothenate: step 2/5.</text>
</comment>
<dbReference type="GO" id="GO:0010181">
    <property type="term" value="F:FMN binding"/>
    <property type="evidence" value="ECO:0007669"/>
    <property type="project" value="UniProtKB-UniRule"/>
</dbReference>
<keyword evidence="3 4" id="KW-0288">FMN</keyword>
<dbReference type="SUPFAM" id="SSF52507">
    <property type="entry name" value="Homo-oligomeric flavin-containing Cys decarboxylases, HFCD"/>
    <property type="match status" value="1"/>
</dbReference>
<evidence type="ECO:0000256" key="3">
    <source>
        <dbReference type="HAMAP-Rule" id="MF_02225"/>
    </source>
</evidence>
<comment type="cofactor">
    <cofactor evidence="3">
        <name>Mg(2+)</name>
        <dbReference type="ChEBI" id="CHEBI:18420"/>
    </cofactor>
</comment>
<gene>
    <name evidence="3" type="primary">coaBC</name>
</gene>
<dbReference type="InterPro" id="IPR035929">
    <property type="entry name" value="CoaB-like_sf"/>
</dbReference>
<protein>
    <recommendedName>
        <fullName evidence="3">Coenzyme A biosynthesis bifunctional protein CoaBC</fullName>
    </recommendedName>
    <alternativeName>
        <fullName evidence="3">DNA/pantothenate metabolism flavoprotein</fullName>
    </alternativeName>
    <alternativeName>
        <fullName evidence="3">Phosphopantothenoylcysteine synthetase/decarboxylase</fullName>
        <shortName evidence="3">PPCS-PPCDC</shortName>
    </alternativeName>
    <domain>
        <recommendedName>
            <fullName evidence="3">Phosphopantothenoylcysteine decarboxylase</fullName>
            <shortName evidence="3">PPC decarboxylase</shortName>
            <shortName evidence="3">PPC-DC</shortName>
            <ecNumber evidence="3">4.1.1.36</ecNumber>
        </recommendedName>
        <alternativeName>
            <fullName evidence="3">CoaC</fullName>
        </alternativeName>
    </domain>
    <domain>
        <recommendedName>
            <fullName evidence="3">Phosphopantothenate--cysteine ligase</fullName>
            <ecNumber evidence="3">6.3.2.5</ecNumber>
        </recommendedName>
        <alternativeName>
            <fullName evidence="3">CoaB</fullName>
        </alternativeName>
        <alternativeName>
            <fullName evidence="3">Phosphopantothenoylcysteine synthetase</fullName>
            <shortName evidence="3">PPC synthetase</shortName>
            <shortName evidence="3">PPC-S</shortName>
        </alternativeName>
    </domain>
</protein>
<keyword evidence="3" id="KW-0479">Metal-binding</keyword>
<feature type="region of interest" description="Phosphopantothenate--cysteine ligase" evidence="3">
    <location>
        <begin position="199"/>
        <end position="400"/>
    </location>
</feature>
<dbReference type="NCBIfam" id="TIGR00521">
    <property type="entry name" value="coaBC_dfp"/>
    <property type="match status" value="1"/>
</dbReference>
<dbReference type="EMBL" id="JQ085823">
    <property type="protein sequence ID" value="AFD03365.1"/>
    <property type="molecule type" value="Genomic_DNA"/>
</dbReference>
<sequence length="400" mass="43699">MQKDLLYGKKIVLGVTGCIAAYKSAYLIRDLVKRGAEVNVVMSPSATQFITPLTLSTLSKNAVVVNMFPETKNYGTSLNTWHIDLAQWADLILIAPATVNTVAKIAYGFADNALTTLAAAARSPVILAPAADVDMYENPTTKENLTKLESLGYYIVEAEEGELASGLNGKGRLAELDKIIDSVELVLSGFKKNLYGKKILVTAGPTVEDIDPVRFIGNRSSGKMGYALAKAGFLRGADVTLVSGTSSEIAFQEINMIKVRSADEMKKAVDKELKKNDFLIMSAAVADYKPEKVSSKKLKKEKNHTEIKITKTTDILSSIKKENKIIVGFALETDNEIANAKKKLKEKQLDMIVLNSLKDKGSGFEFDTNKVTLIKKNGKTINLPLQSKFQIANKILDQLI</sequence>
<proteinExistence type="inferred from homology"/>
<dbReference type="GO" id="GO:0071513">
    <property type="term" value="C:phosphopantothenoylcysteine decarboxylase complex"/>
    <property type="evidence" value="ECO:0007669"/>
    <property type="project" value="TreeGrafter"/>
</dbReference>
<keyword evidence="3" id="KW-0511">Multifunctional enzyme</keyword>
<dbReference type="AlphaFoldDB" id="H9BX43"/>
<comment type="catalytic activity">
    <reaction evidence="3 4">
        <text>N-[(R)-4-phosphopantothenoyl]-L-cysteine + H(+) = (R)-4'-phosphopantetheine + CO2</text>
        <dbReference type="Rhea" id="RHEA:16793"/>
        <dbReference type="ChEBI" id="CHEBI:15378"/>
        <dbReference type="ChEBI" id="CHEBI:16526"/>
        <dbReference type="ChEBI" id="CHEBI:59458"/>
        <dbReference type="ChEBI" id="CHEBI:61723"/>
        <dbReference type="EC" id="4.1.1.36"/>
    </reaction>
</comment>
<keyword evidence="2 3" id="KW-0456">Lyase</keyword>
<feature type="binding site" evidence="3">
    <location>
        <position position="329"/>
    </location>
    <ligand>
        <name>CTP</name>
        <dbReference type="ChEBI" id="CHEBI:37563"/>
    </ligand>
</feature>
<comment type="cofactor">
    <cofactor evidence="3">
        <name>FMN</name>
        <dbReference type="ChEBI" id="CHEBI:58210"/>
    </cofactor>
    <text evidence="3">Binds 1 FMN per subunit.</text>
</comment>
<reference evidence="7" key="1">
    <citation type="submission" date="2011-11" db="EMBL/GenBank/DDBJ databases">
        <title>Construction and analysis of a metagenome of deep-sea sediment.</title>
        <authorList>
            <person name="Huo Y.-Y."/>
            <person name="Cheng H."/>
            <person name="Wu M."/>
        </authorList>
    </citation>
    <scope>NUCLEOTIDE SEQUENCE</scope>
</reference>
<dbReference type="InterPro" id="IPR003382">
    <property type="entry name" value="Flavoprotein"/>
</dbReference>
<evidence type="ECO:0000256" key="2">
    <source>
        <dbReference type="ARBA" id="ARBA00023239"/>
    </source>
</evidence>
<comment type="pathway">
    <text evidence="3 4">Cofactor biosynthesis; coenzyme A biosynthesis; CoA from (R)-pantothenate: step 3/5.</text>
</comment>
<evidence type="ECO:0000313" key="7">
    <source>
        <dbReference type="EMBL" id="AFD03365.1"/>
    </source>
</evidence>
<dbReference type="GO" id="GO:0004633">
    <property type="term" value="F:phosphopantothenoylcysteine decarboxylase activity"/>
    <property type="evidence" value="ECO:0007669"/>
    <property type="project" value="UniProtKB-UniRule"/>
</dbReference>
<organism evidence="7">
    <name type="scientific">uncultured bacterium W5-47b</name>
    <dbReference type="NCBI Taxonomy" id="1130998"/>
    <lineage>
        <taxon>Bacteria</taxon>
        <taxon>environmental samples</taxon>
    </lineage>
</organism>
<keyword evidence="3 4" id="KW-0436">Ligase</keyword>
<dbReference type="UniPathway" id="UPA00241">
    <property type="reaction ID" value="UER00353"/>
</dbReference>
<evidence type="ECO:0000256" key="4">
    <source>
        <dbReference type="RuleBase" id="RU364078"/>
    </source>
</evidence>
<dbReference type="PANTHER" id="PTHR14359">
    <property type="entry name" value="HOMO-OLIGOMERIC FLAVIN CONTAINING CYS DECARBOXYLASE FAMILY"/>
    <property type="match status" value="1"/>
</dbReference>
<dbReference type="InterPro" id="IPR005252">
    <property type="entry name" value="CoaBC"/>
</dbReference>
<feature type="binding site" evidence="3">
    <location>
        <position position="297"/>
    </location>
    <ligand>
        <name>CTP</name>
        <dbReference type="ChEBI" id="CHEBI:37563"/>
    </ligand>
</feature>
<evidence type="ECO:0000256" key="1">
    <source>
        <dbReference type="ARBA" id="ARBA00022793"/>
    </source>
</evidence>
<dbReference type="Pfam" id="PF02441">
    <property type="entry name" value="Flavoprotein"/>
    <property type="match status" value="1"/>
</dbReference>
<comment type="caution">
    <text evidence="3">Lacks conserved residue(s) required for the propagation of feature annotation.</text>
</comment>
<dbReference type="GO" id="GO:0015941">
    <property type="term" value="P:pantothenate catabolic process"/>
    <property type="evidence" value="ECO:0007669"/>
    <property type="project" value="InterPro"/>
</dbReference>
<feature type="binding site" evidence="3">
    <location>
        <position position="287"/>
    </location>
    <ligand>
        <name>CTP</name>
        <dbReference type="ChEBI" id="CHEBI:37563"/>
    </ligand>
</feature>
<evidence type="ECO:0000259" key="5">
    <source>
        <dbReference type="Pfam" id="PF02441"/>
    </source>
</evidence>
<dbReference type="InterPro" id="IPR036551">
    <property type="entry name" value="Flavin_trans-like"/>
</dbReference>
<comment type="similarity">
    <text evidence="3 4">In the C-terminal section; belongs to the PPC synthetase family.</text>
</comment>
<dbReference type="Gene3D" id="3.40.50.10300">
    <property type="entry name" value="CoaB-like"/>
    <property type="match status" value="1"/>
</dbReference>
<dbReference type="GO" id="GO:0046872">
    <property type="term" value="F:metal ion binding"/>
    <property type="evidence" value="ECO:0007669"/>
    <property type="project" value="UniProtKB-KW"/>
</dbReference>
<dbReference type="Pfam" id="PF04127">
    <property type="entry name" value="DFP"/>
    <property type="match status" value="1"/>
</dbReference>
<dbReference type="EC" id="6.3.2.5" evidence="3"/>
<comment type="similarity">
    <text evidence="3 4">In the N-terminal section; belongs to the HFCD (homo-oligomeric flavin containing Cys decarboxylase) superfamily.</text>
</comment>
<dbReference type="GO" id="GO:0004632">
    <property type="term" value="F:phosphopantothenate--cysteine ligase activity"/>
    <property type="evidence" value="ECO:0007669"/>
    <property type="project" value="UniProtKB-UniRule"/>
</dbReference>
<comment type="function">
    <text evidence="4">Catalyzes two steps in the biosynthesis of coenzyme A. In the first step cysteine is conjugated to 4'-phosphopantothenate to form 4-phosphopantothenoylcysteine, in the latter compound is decarboxylated to form 4'-phosphopantotheine.</text>
</comment>
<dbReference type="Gene3D" id="3.40.50.1950">
    <property type="entry name" value="Flavin prenyltransferase-like"/>
    <property type="match status" value="1"/>
</dbReference>
<keyword evidence="3 4" id="KW-0285">Flavoprotein</keyword>
<keyword evidence="3" id="KW-0460">Magnesium</keyword>
<dbReference type="SUPFAM" id="SSF102645">
    <property type="entry name" value="CoaB-like"/>
    <property type="match status" value="1"/>
</dbReference>
<dbReference type="PANTHER" id="PTHR14359:SF6">
    <property type="entry name" value="PHOSPHOPANTOTHENOYLCYSTEINE DECARBOXYLASE"/>
    <property type="match status" value="1"/>
</dbReference>
<feature type="domain" description="DNA/pantothenate metabolism flavoprotein C-terminal" evidence="6">
    <location>
        <begin position="194"/>
        <end position="399"/>
    </location>
</feature>
<keyword evidence="1 3" id="KW-0210">Decarboxylase</keyword>
<feature type="domain" description="Flavoprotein" evidence="5">
    <location>
        <begin position="9"/>
        <end position="183"/>
    </location>
</feature>
<dbReference type="InterPro" id="IPR007085">
    <property type="entry name" value="DNA/pantothenate-metab_flavo_C"/>
</dbReference>